<dbReference type="RefSeq" id="WP_406579040.1">
    <property type="nucleotide sequence ID" value="NZ_JBJHQH010000002.1"/>
</dbReference>
<evidence type="ECO:0000313" key="2">
    <source>
        <dbReference type="Proteomes" id="UP001623041"/>
    </source>
</evidence>
<gene>
    <name evidence="1" type="ORF">ACJEBI_02405</name>
</gene>
<sequence length="171" mass="18772">MLKTSHIHFTGDINVQTMQRQCGIFIGERNNAIGWGAHGKENSVIGNISGMSNILFNNISILNDPDFIDTPIDDRDINISFESNGDEGHITNLDMESLNVNTMYQNSAVFVGKGHVTGIDGNEKANYSQGGLYGNHNHLLNNVNVNNDQDVIDAIMEDQDIKIANIHKGSC</sequence>
<organism evidence="1 2">
    <name type="scientific">Bacillus salipaludis</name>
    <dbReference type="NCBI Taxonomy" id="2547811"/>
    <lineage>
        <taxon>Bacteria</taxon>
        <taxon>Bacillati</taxon>
        <taxon>Bacillota</taxon>
        <taxon>Bacilli</taxon>
        <taxon>Bacillales</taxon>
        <taxon>Bacillaceae</taxon>
        <taxon>Bacillus</taxon>
    </lineage>
</organism>
<proteinExistence type="predicted"/>
<evidence type="ECO:0000313" key="1">
    <source>
        <dbReference type="EMBL" id="MFK9090335.1"/>
    </source>
</evidence>
<dbReference type="Proteomes" id="UP001623041">
    <property type="component" value="Unassembled WGS sequence"/>
</dbReference>
<keyword evidence="2" id="KW-1185">Reference proteome</keyword>
<name>A0ABW8RA65_9BACI</name>
<protein>
    <submittedName>
        <fullName evidence="1">Uncharacterized protein</fullName>
    </submittedName>
</protein>
<dbReference type="EMBL" id="JBJHQH010000002">
    <property type="protein sequence ID" value="MFK9090335.1"/>
    <property type="molecule type" value="Genomic_DNA"/>
</dbReference>
<reference evidence="1 2" key="1">
    <citation type="submission" date="2024-11" db="EMBL/GenBank/DDBJ databases">
        <authorList>
            <person name="Lucas J.A."/>
        </authorList>
    </citation>
    <scope>NUCLEOTIDE SEQUENCE [LARGE SCALE GENOMIC DNA]</scope>
    <source>
        <strain evidence="1 2">Z 5.4</strain>
    </source>
</reference>
<comment type="caution">
    <text evidence="1">The sequence shown here is derived from an EMBL/GenBank/DDBJ whole genome shotgun (WGS) entry which is preliminary data.</text>
</comment>
<accession>A0ABW8RA65</accession>